<evidence type="ECO:0000256" key="3">
    <source>
        <dbReference type="ARBA" id="ARBA00005155"/>
    </source>
</evidence>
<comment type="function">
    <text evidence="2">Involved in the biosynthesis of the iron-molybdenum cofactor (FeMo-co or M-cluster) found in the dinitrogenase enzyme of the nitrogenase complex in nitrogen-fixing microorganisms. NifB catalyzes the crucial step of radical SAM-dependent carbide insertion that occurs concomitant with the insertion of a 9th sulfur and the rearrangement/coupling of two [4Fe-4S] clusters into a [8Fe-9S-C] cluster, the precursor to the M-cluster.</text>
</comment>
<dbReference type="PANTHER" id="PTHR43787">
    <property type="entry name" value="FEMO COFACTOR BIOSYNTHESIS PROTEIN NIFB-RELATED"/>
    <property type="match status" value="1"/>
</dbReference>
<dbReference type="Gene3D" id="3.20.20.70">
    <property type="entry name" value="Aldolase class I"/>
    <property type="match status" value="1"/>
</dbReference>
<evidence type="ECO:0000256" key="2">
    <source>
        <dbReference type="ARBA" id="ARBA00003522"/>
    </source>
</evidence>
<dbReference type="UniPathway" id="UPA00782"/>
<evidence type="ECO:0000313" key="17">
    <source>
        <dbReference type="EMBL" id="ACB94049.1"/>
    </source>
</evidence>
<dbReference type="SFLD" id="SFLDF00281">
    <property type="entry name" value="FeMo_cofactor_biosynthesis_pro"/>
    <property type="match status" value="1"/>
</dbReference>
<proteinExistence type="inferred from homology"/>
<dbReference type="GO" id="GO:0046872">
    <property type="term" value="F:metal ion binding"/>
    <property type="evidence" value="ECO:0007669"/>
    <property type="project" value="UniProtKB-KW"/>
</dbReference>
<gene>
    <name evidence="17" type="ordered locus">Bind_0396</name>
</gene>
<dbReference type="GO" id="GO:0051539">
    <property type="term" value="F:4 iron, 4 sulfur cluster binding"/>
    <property type="evidence" value="ECO:0007669"/>
    <property type="project" value="UniProtKB-KW"/>
</dbReference>
<dbReference type="Pfam" id="PF02579">
    <property type="entry name" value="Nitro_FeMo-Co"/>
    <property type="match status" value="1"/>
</dbReference>
<dbReference type="PROSITE" id="PS51918">
    <property type="entry name" value="RADICAL_SAM"/>
    <property type="match status" value="1"/>
</dbReference>
<feature type="domain" description="Radical SAM core" evidence="16">
    <location>
        <begin position="72"/>
        <end position="321"/>
    </location>
</feature>
<dbReference type="Pfam" id="PF04055">
    <property type="entry name" value="Radical_SAM"/>
    <property type="match status" value="1"/>
</dbReference>
<dbReference type="InterPro" id="IPR034165">
    <property type="entry name" value="NifB_C"/>
</dbReference>
<dbReference type="InterPro" id="IPR000385">
    <property type="entry name" value="MoaA_NifB_PqqE_Fe-S-bd_CS"/>
</dbReference>
<evidence type="ECO:0000256" key="1">
    <source>
        <dbReference type="ARBA" id="ARBA00001966"/>
    </source>
</evidence>
<keyword evidence="6" id="KW-0004">4Fe-4S</keyword>
<evidence type="ECO:0000256" key="6">
    <source>
        <dbReference type="ARBA" id="ARBA00022485"/>
    </source>
</evidence>
<reference evidence="17 18" key="2">
    <citation type="journal article" date="2010" name="J. Bacteriol.">
        <title>Complete genome sequence of Beijerinckia indica subsp. indica.</title>
        <authorList>
            <person name="Tamas I."/>
            <person name="Dedysh S.N."/>
            <person name="Liesack W."/>
            <person name="Stott M.B."/>
            <person name="Alam M."/>
            <person name="Murrell J.C."/>
            <person name="Dunfield P.F."/>
        </authorList>
    </citation>
    <scope>NUCLEOTIDE SEQUENCE [LARGE SCALE GENOMIC DNA]</scope>
    <source>
        <strain evidence="18">ATCC 9039 / DSM 1715 / NCIMB 8712</strain>
    </source>
</reference>
<evidence type="ECO:0000256" key="8">
    <source>
        <dbReference type="ARBA" id="ARBA00022723"/>
    </source>
</evidence>
<keyword evidence="7" id="KW-0949">S-adenosyl-L-methionine</keyword>
<organism evidence="17 18">
    <name type="scientific">Beijerinckia indica subsp. indica (strain ATCC 9039 / DSM 1715 / NCIMB 8712)</name>
    <dbReference type="NCBI Taxonomy" id="395963"/>
    <lineage>
        <taxon>Bacteria</taxon>
        <taxon>Pseudomonadati</taxon>
        <taxon>Pseudomonadota</taxon>
        <taxon>Alphaproteobacteria</taxon>
        <taxon>Hyphomicrobiales</taxon>
        <taxon>Beijerinckiaceae</taxon>
        <taxon>Beijerinckia</taxon>
    </lineage>
</organism>
<keyword evidence="18" id="KW-1185">Reference proteome</keyword>
<keyword evidence="11" id="KW-0535">Nitrogen fixation</keyword>
<evidence type="ECO:0000256" key="11">
    <source>
        <dbReference type="ARBA" id="ARBA00023231"/>
    </source>
</evidence>
<evidence type="ECO:0000256" key="10">
    <source>
        <dbReference type="ARBA" id="ARBA00023014"/>
    </source>
</evidence>
<dbReference type="SFLD" id="SFLDG01068">
    <property type="entry name" value="FeMo_cofactor_biosynthesis_pro"/>
    <property type="match status" value="1"/>
</dbReference>
<dbReference type="SFLD" id="SFLDS00029">
    <property type="entry name" value="Radical_SAM"/>
    <property type="match status" value="1"/>
</dbReference>
<dbReference type="EMBL" id="CP001016">
    <property type="protein sequence ID" value="ACB94049.1"/>
    <property type="molecule type" value="Genomic_DNA"/>
</dbReference>
<dbReference type="Proteomes" id="UP000001695">
    <property type="component" value="Chromosome"/>
</dbReference>
<evidence type="ECO:0000259" key="16">
    <source>
        <dbReference type="PROSITE" id="PS51918"/>
    </source>
</evidence>
<dbReference type="SUPFAM" id="SSF53146">
    <property type="entry name" value="Nitrogenase accessory factor-like"/>
    <property type="match status" value="1"/>
</dbReference>
<dbReference type="HOGENOM" id="CLU_027639_0_0_5"/>
<dbReference type="InterPro" id="IPR007197">
    <property type="entry name" value="rSAM"/>
</dbReference>
<dbReference type="STRING" id="395963.Bind_0396"/>
<keyword evidence="9" id="KW-0408">Iron</keyword>
<comment type="pathway">
    <text evidence="3">Cofactor biosynthesis; Fe-Mo cofactor biosynthesis.</text>
</comment>
<evidence type="ECO:0000256" key="14">
    <source>
        <dbReference type="ARBA" id="ARBA00032102"/>
    </source>
</evidence>
<dbReference type="NCBIfam" id="TIGR01290">
    <property type="entry name" value="nifB"/>
    <property type="match status" value="1"/>
</dbReference>
<evidence type="ECO:0000256" key="13">
    <source>
        <dbReference type="ARBA" id="ARBA00030926"/>
    </source>
</evidence>
<evidence type="ECO:0000256" key="12">
    <source>
        <dbReference type="ARBA" id="ARBA00023239"/>
    </source>
</evidence>
<dbReference type="SUPFAM" id="SSF102114">
    <property type="entry name" value="Radical SAM enzymes"/>
    <property type="match status" value="1"/>
</dbReference>
<dbReference type="AlphaFoldDB" id="B2IE25"/>
<dbReference type="InterPro" id="IPR058240">
    <property type="entry name" value="rSAM_sf"/>
</dbReference>
<dbReference type="CDD" id="cd00852">
    <property type="entry name" value="NifB"/>
    <property type="match status" value="1"/>
</dbReference>
<dbReference type="GO" id="GO:0016829">
    <property type="term" value="F:lyase activity"/>
    <property type="evidence" value="ECO:0007669"/>
    <property type="project" value="UniProtKB-KW"/>
</dbReference>
<dbReference type="InterPro" id="IPR003731">
    <property type="entry name" value="Di-Nase_FeMo-co_biosynth"/>
</dbReference>
<evidence type="ECO:0000256" key="5">
    <source>
        <dbReference type="ARBA" id="ARBA00021702"/>
    </source>
</evidence>
<keyword evidence="10" id="KW-0411">Iron-sulfur</keyword>
<dbReference type="KEGG" id="bid:Bind_0396"/>
<name>B2IE25_BEII9</name>
<evidence type="ECO:0000256" key="4">
    <source>
        <dbReference type="ARBA" id="ARBA00006804"/>
    </source>
</evidence>
<comment type="cofactor">
    <cofactor evidence="1">
        <name>[4Fe-4S] cluster</name>
        <dbReference type="ChEBI" id="CHEBI:49883"/>
    </cofactor>
</comment>
<keyword evidence="8" id="KW-0479">Metal-binding</keyword>
<evidence type="ECO:0000256" key="9">
    <source>
        <dbReference type="ARBA" id="ARBA00023004"/>
    </source>
</evidence>
<evidence type="ECO:0000256" key="7">
    <source>
        <dbReference type="ARBA" id="ARBA00022691"/>
    </source>
</evidence>
<feature type="region of interest" description="Disordered" evidence="15">
    <location>
        <begin position="29"/>
        <end position="49"/>
    </location>
</feature>
<dbReference type="PANTHER" id="PTHR43787:SF13">
    <property type="entry name" value="FEMO COFACTOR BIOSYNTHESIS PROTEIN NIFB"/>
    <property type="match status" value="1"/>
</dbReference>
<dbReference type="SFLD" id="SFLDG01067">
    <property type="entry name" value="SPASM/twitch_domain_containing"/>
    <property type="match status" value="1"/>
</dbReference>
<keyword evidence="12" id="KW-0456">Lyase</keyword>
<sequence length="527" mass="57707">MDLTEREVAEAAIKAGANADEIMKKMAEHKGCETDSDGGKKASCGTAAGENDLPPEIWEKVKNHPCYSEEAHHHYARMHVAVAPACNIQCNYCNRKYDCANESRPGVVSERLTPEQAAKKVLAVASTIPQMTVLGIAGPGDPLANPEKTFKTFDLIAKTAPDIKLCLSTNGLTLPDHVDTIARYNVDHVTITVNMVDAEVGAKIYPWIFYKHKRYTGKEAAQILTDRQMQGLEMLTERGILSKINSVMIPGINDEHLKEVNKAVKGRGAFLHNIMPLISAAEHGTVFGLTGQRGPTAQELKRLQDSCEGEMNMMRHCRQCRADAVGLLGEDRSAEFTTEKIMEMDVNYDLATRQAYQARVEEERNAVAGAKAAELQILADVESDIKILVAVATKGSGRINEHFGHASEFQIYELSTGKGAHFIGHRRVDLYCQGGYGEEDALETVIRAIKDCHAVFVAKIGGCPKKDLLAAGIEAIDEFAHEFIEKSAITYFKRYLEGVKDGSITHVEKGDAEIRPGEVAVDVVAAE</sequence>
<dbReference type="eggNOG" id="COG0535">
    <property type="taxonomic scope" value="Bacteria"/>
</dbReference>
<dbReference type="InterPro" id="IPR005980">
    <property type="entry name" value="Nase_CF_NifB"/>
</dbReference>
<evidence type="ECO:0000256" key="15">
    <source>
        <dbReference type="SAM" id="MobiDB-lite"/>
    </source>
</evidence>
<dbReference type="CDD" id="cd01335">
    <property type="entry name" value="Radical_SAM"/>
    <property type="match status" value="1"/>
</dbReference>
<dbReference type="PROSITE" id="PS01305">
    <property type="entry name" value="MOAA_NIFB_PQQE"/>
    <property type="match status" value="1"/>
</dbReference>
<reference evidence="18" key="1">
    <citation type="submission" date="2008-03" db="EMBL/GenBank/DDBJ databases">
        <title>Complete sequence of chromosome of Beijerinckia indica subsp. indica ATCC 9039.</title>
        <authorList>
            <consortium name="US DOE Joint Genome Institute"/>
            <person name="Copeland A."/>
            <person name="Lucas S."/>
            <person name="Lapidus A."/>
            <person name="Glavina del Rio T."/>
            <person name="Dalin E."/>
            <person name="Tice H."/>
            <person name="Bruce D."/>
            <person name="Goodwin L."/>
            <person name="Pitluck S."/>
            <person name="LaButti K."/>
            <person name="Schmutz J."/>
            <person name="Larimer F."/>
            <person name="Land M."/>
            <person name="Hauser L."/>
            <person name="Kyrpides N."/>
            <person name="Mikhailova N."/>
            <person name="Dunfield P.F."/>
            <person name="Dedysh S.N."/>
            <person name="Liesack W."/>
            <person name="Saw J.H."/>
            <person name="Alam M."/>
            <person name="Chen Y."/>
            <person name="Murrell J.C."/>
            <person name="Richardson P."/>
        </authorList>
    </citation>
    <scope>NUCLEOTIDE SEQUENCE [LARGE SCALE GENOMIC DNA]</scope>
    <source>
        <strain evidence="18">ATCC 9039 / DSM 1715 / NCIMB 8712</strain>
    </source>
</reference>
<dbReference type="Gene3D" id="3.30.420.130">
    <property type="entry name" value="Dinitrogenase iron-molybdenum cofactor biosynthesis domain"/>
    <property type="match status" value="1"/>
</dbReference>
<evidence type="ECO:0000313" key="18">
    <source>
        <dbReference type="Proteomes" id="UP000001695"/>
    </source>
</evidence>
<accession>B2IE25</accession>
<dbReference type="InterPro" id="IPR036105">
    <property type="entry name" value="DiNase_FeMo-co_biosyn_sf"/>
</dbReference>
<comment type="similarity">
    <text evidence="4">Belongs to the radical SAM superfamily. NifB family.</text>
</comment>
<dbReference type="InterPro" id="IPR013785">
    <property type="entry name" value="Aldolase_TIM"/>
</dbReference>
<protein>
    <recommendedName>
        <fullName evidence="5">FeMo cofactor biosynthesis protein NifB</fullName>
    </recommendedName>
    <alternativeName>
        <fullName evidence="14">Nitrogenase cofactor maturase NifB</fullName>
    </alternativeName>
    <alternativeName>
        <fullName evidence="13">Radical SAM assemblase NifB</fullName>
    </alternativeName>
</protein>
<feature type="compositionally biased region" description="Basic and acidic residues" evidence="15">
    <location>
        <begin position="29"/>
        <end position="40"/>
    </location>
</feature>